<dbReference type="AlphaFoldDB" id="A0ABD2II09"/>
<name>A0ABD2II09_HETSC</name>
<organism evidence="8 9">
    <name type="scientific">Heterodera schachtii</name>
    <name type="common">Sugarbeet cyst nematode worm</name>
    <name type="synonym">Tylenchus schachtii</name>
    <dbReference type="NCBI Taxonomy" id="97005"/>
    <lineage>
        <taxon>Eukaryota</taxon>
        <taxon>Metazoa</taxon>
        <taxon>Ecdysozoa</taxon>
        <taxon>Nematoda</taxon>
        <taxon>Chromadorea</taxon>
        <taxon>Rhabditida</taxon>
        <taxon>Tylenchina</taxon>
        <taxon>Tylenchomorpha</taxon>
        <taxon>Tylenchoidea</taxon>
        <taxon>Heteroderidae</taxon>
        <taxon>Heteroderinae</taxon>
        <taxon>Heterodera</taxon>
    </lineage>
</organism>
<dbReference type="PANTHER" id="PTHR45644:SF3">
    <property type="entry name" value="FI08533P-RELATED"/>
    <property type="match status" value="1"/>
</dbReference>
<keyword evidence="6" id="KW-1133">Transmembrane helix</keyword>
<proteinExistence type="inferred from homology"/>
<dbReference type="Proteomes" id="UP001620645">
    <property type="component" value="Unassembled WGS sequence"/>
</dbReference>
<keyword evidence="2 5" id="KW-0547">Nucleotide-binding</keyword>
<dbReference type="PANTHER" id="PTHR45644">
    <property type="entry name" value="AAA ATPASE, PUTATIVE (AFU_ORTHOLOGUE AFUA_2G12920)-RELATED-RELATED"/>
    <property type="match status" value="1"/>
</dbReference>
<reference evidence="8 9" key="1">
    <citation type="submission" date="2024-10" db="EMBL/GenBank/DDBJ databases">
        <authorList>
            <person name="Kim D."/>
        </authorList>
    </citation>
    <scope>NUCLEOTIDE SEQUENCE [LARGE SCALE GENOMIC DNA]</scope>
    <source>
        <strain evidence="8">Taebaek</strain>
    </source>
</reference>
<dbReference type="GO" id="GO:0005524">
    <property type="term" value="F:ATP binding"/>
    <property type="evidence" value="ECO:0007669"/>
    <property type="project" value="UniProtKB-KW"/>
</dbReference>
<dbReference type="InterPro" id="IPR027417">
    <property type="entry name" value="P-loop_NTPase"/>
</dbReference>
<accession>A0ABD2II09</accession>
<dbReference type="Gene3D" id="1.10.8.60">
    <property type="match status" value="1"/>
</dbReference>
<dbReference type="GO" id="GO:0005739">
    <property type="term" value="C:mitochondrion"/>
    <property type="evidence" value="ECO:0007669"/>
    <property type="project" value="UniProtKB-SubCell"/>
</dbReference>
<keyword evidence="9" id="KW-1185">Reference proteome</keyword>
<evidence type="ECO:0000313" key="8">
    <source>
        <dbReference type="EMBL" id="KAL3078766.1"/>
    </source>
</evidence>
<comment type="subcellular location">
    <subcellularLocation>
        <location evidence="1">Mitochondrion</location>
    </subcellularLocation>
</comment>
<sequence>MSTEQMSVSLIIVKSVGMCASTAFLGFVMYKMLQRMDPQYEIKKNAKKRVAEIMKALKLDPNKIKLNSHEVRIATLITMPEHGVALGQVGGCASLLDQLEENIVLPLRLISANIKIPSSLYSPPKGVLLHGPPGCGKTLIARAIAKEVDAFFINFDISLLSDMWYGETAKLTKALFTLAEKIQPCVIFIDEIDSVLRDRHKLDHEVTAVMKTQFMALWDGFLSSNSAVIIIGATNRPQDVDNAILRRLSLKIHVPLPDVNAREQILRVILKDENLEDNFDFEKIAQASDQRSGADLKEVVRLSFLSSYRSVVKELFISGGREKCVREVELSHNDVILALRQFNGCLNDSQKAHCSKNHLTEEVFEVD</sequence>
<dbReference type="Pfam" id="PF00004">
    <property type="entry name" value="AAA"/>
    <property type="match status" value="1"/>
</dbReference>
<keyword evidence="3 5" id="KW-0067">ATP-binding</keyword>
<evidence type="ECO:0000256" key="4">
    <source>
        <dbReference type="ARBA" id="ARBA00023128"/>
    </source>
</evidence>
<dbReference type="PROSITE" id="PS00674">
    <property type="entry name" value="AAA"/>
    <property type="match status" value="1"/>
</dbReference>
<feature type="domain" description="AAA+ ATPase" evidence="7">
    <location>
        <begin position="123"/>
        <end position="258"/>
    </location>
</feature>
<comment type="similarity">
    <text evidence="5">Belongs to the AAA ATPase family.</text>
</comment>
<evidence type="ECO:0000256" key="3">
    <source>
        <dbReference type="ARBA" id="ARBA00022840"/>
    </source>
</evidence>
<evidence type="ECO:0000256" key="6">
    <source>
        <dbReference type="SAM" id="Phobius"/>
    </source>
</evidence>
<evidence type="ECO:0000259" key="7">
    <source>
        <dbReference type="SMART" id="SM00382"/>
    </source>
</evidence>
<evidence type="ECO:0000256" key="5">
    <source>
        <dbReference type="RuleBase" id="RU003651"/>
    </source>
</evidence>
<evidence type="ECO:0000256" key="1">
    <source>
        <dbReference type="ARBA" id="ARBA00004173"/>
    </source>
</evidence>
<keyword evidence="6" id="KW-0472">Membrane</keyword>
<dbReference type="EMBL" id="JBICCN010000309">
    <property type="protein sequence ID" value="KAL3078766.1"/>
    <property type="molecule type" value="Genomic_DNA"/>
</dbReference>
<dbReference type="Gene3D" id="3.40.50.300">
    <property type="entry name" value="P-loop containing nucleotide triphosphate hydrolases"/>
    <property type="match status" value="1"/>
</dbReference>
<dbReference type="SUPFAM" id="SSF52540">
    <property type="entry name" value="P-loop containing nucleoside triphosphate hydrolases"/>
    <property type="match status" value="1"/>
</dbReference>
<gene>
    <name evidence="8" type="ORF">niasHS_014548</name>
</gene>
<keyword evidence="6" id="KW-0812">Transmembrane</keyword>
<dbReference type="InterPro" id="IPR003960">
    <property type="entry name" value="ATPase_AAA_CS"/>
</dbReference>
<feature type="transmembrane region" description="Helical" evidence="6">
    <location>
        <begin position="6"/>
        <end position="30"/>
    </location>
</feature>
<keyword evidence="4" id="KW-0496">Mitochondrion</keyword>
<dbReference type="InterPro" id="IPR003593">
    <property type="entry name" value="AAA+_ATPase"/>
</dbReference>
<dbReference type="InterPro" id="IPR051701">
    <property type="entry name" value="Mito_OM_Translocase_MSP1"/>
</dbReference>
<dbReference type="InterPro" id="IPR003959">
    <property type="entry name" value="ATPase_AAA_core"/>
</dbReference>
<evidence type="ECO:0000256" key="2">
    <source>
        <dbReference type="ARBA" id="ARBA00022741"/>
    </source>
</evidence>
<dbReference type="SMART" id="SM00382">
    <property type="entry name" value="AAA"/>
    <property type="match status" value="1"/>
</dbReference>
<evidence type="ECO:0000313" key="9">
    <source>
        <dbReference type="Proteomes" id="UP001620645"/>
    </source>
</evidence>
<comment type="caution">
    <text evidence="8">The sequence shown here is derived from an EMBL/GenBank/DDBJ whole genome shotgun (WGS) entry which is preliminary data.</text>
</comment>
<protein>
    <recommendedName>
        <fullName evidence="7">AAA+ ATPase domain-containing protein</fullName>
    </recommendedName>
</protein>